<name>A0ABD4ECQ4_STALU</name>
<gene>
    <name evidence="6" type="primary">arcA</name>
    <name evidence="8" type="ORF">HMPREF3225_02323</name>
</gene>
<evidence type="ECO:0000256" key="6">
    <source>
        <dbReference type="HAMAP-Rule" id="MF_00242"/>
    </source>
</evidence>
<evidence type="ECO:0000256" key="5">
    <source>
        <dbReference type="ARBA" id="ARBA00049429"/>
    </source>
</evidence>
<dbReference type="GO" id="GO:0005737">
    <property type="term" value="C:cytoplasm"/>
    <property type="evidence" value="ECO:0007669"/>
    <property type="project" value="UniProtKB-SubCell"/>
</dbReference>
<dbReference type="PANTHER" id="PTHR47271:SF2">
    <property type="entry name" value="ARGININE DEIMINASE"/>
    <property type="match status" value="1"/>
</dbReference>
<keyword evidence="4 6" id="KW-0378">Hydrolase</keyword>
<dbReference type="EMBL" id="LRQI01000092">
    <property type="protein sequence ID" value="KXA36348.1"/>
    <property type="molecule type" value="Genomic_DNA"/>
</dbReference>
<comment type="subcellular location">
    <subcellularLocation>
        <location evidence="6">Cytoplasm</location>
    </subcellularLocation>
</comment>
<keyword evidence="6" id="KW-0963">Cytoplasm</keyword>
<dbReference type="Proteomes" id="UP000070063">
    <property type="component" value="Unassembled WGS sequence"/>
</dbReference>
<dbReference type="NCBIfam" id="NF002381">
    <property type="entry name" value="PRK01388.1"/>
    <property type="match status" value="1"/>
</dbReference>
<proteinExistence type="inferred from homology"/>
<comment type="caution">
    <text evidence="8">The sequence shown here is derived from an EMBL/GenBank/DDBJ whole genome shotgun (WGS) entry which is preliminary data.</text>
</comment>
<dbReference type="SUPFAM" id="SSF55909">
    <property type="entry name" value="Pentein"/>
    <property type="match status" value="1"/>
</dbReference>
<dbReference type="Gene3D" id="3.75.10.10">
    <property type="entry name" value="L-arginine/glycine Amidinotransferase, Chain A"/>
    <property type="match status" value="1"/>
</dbReference>
<dbReference type="GO" id="GO:0019546">
    <property type="term" value="P:L-arginine deiminase pathway"/>
    <property type="evidence" value="ECO:0007669"/>
    <property type="project" value="UniProtKB-UniRule"/>
</dbReference>
<dbReference type="PRINTS" id="PR01466">
    <property type="entry name" value="ARGDEIMINASE"/>
</dbReference>
<evidence type="ECO:0000256" key="7">
    <source>
        <dbReference type="PIRSR" id="PIRSR006356-1"/>
    </source>
</evidence>
<dbReference type="GO" id="GO:0016990">
    <property type="term" value="F:arginine deiminase activity"/>
    <property type="evidence" value="ECO:0007669"/>
    <property type="project" value="UniProtKB-UniRule"/>
</dbReference>
<feature type="active site" description="Amidino-cysteine intermediate" evidence="6 7">
    <location>
        <position position="410"/>
    </location>
</feature>
<dbReference type="NCBIfam" id="TIGR01078">
    <property type="entry name" value="arcA"/>
    <property type="match status" value="1"/>
</dbReference>
<dbReference type="HAMAP" id="MF_00242">
    <property type="entry name" value="Arg_deiminase"/>
    <property type="match status" value="1"/>
</dbReference>
<dbReference type="InterPro" id="IPR003876">
    <property type="entry name" value="Arg_deiminase"/>
</dbReference>
<evidence type="ECO:0000256" key="1">
    <source>
        <dbReference type="ARBA" id="ARBA00005213"/>
    </source>
</evidence>
<evidence type="ECO:0000256" key="4">
    <source>
        <dbReference type="ARBA" id="ARBA00022801"/>
    </source>
</evidence>
<protein>
    <recommendedName>
        <fullName evidence="6">Arginine deiminase</fullName>
        <shortName evidence="6">ADI</shortName>
        <ecNumber evidence="6">3.5.3.6</ecNumber>
    </recommendedName>
    <alternativeName>
        <fullName evidence="6">Arginine dihydrolase</fullName>
        <shortName evidence="6">AD</shortName>
    </alternativeName>
</protein>
<comment type="pathway">
    <text evidence="1 6">Amino-acid degradation; L-arginine degradation via ADI pathway; carbamoyl phosphate from L-arginine: step 1/2.</text>
</comment>
<dbReference type="AlphaFoldDB" id="A0ABD4ECQ4"/>
<sequence length="421" mass="48291">MIEQRGNEFMSHGPIQVNSEIGTLKTVLLKRPGKELENLIPDHLSGLLFDDIPYLKVAQEEHDHFAQTLRDEGVEVLYLEQLAAEAIVEPNVRAQFIEEVLTECPETILGHEQEIKAYFATLTNEELIEKIMSGVRKEEIKLKSIHLVEYIDDLYPFYLDPMPNLYFTRDPQASIGHGMTVNRMYFGARRRESIFMSYILKYHPRFKDEDIPVWLDRQTPFNIEGGDELVLSKEVLAIGISERTSAQAIERLARQVLFNADATFTKVLAIEIPNSRTFMHLDTVFTMIDYDKFTMHAAIFKKEQNMNIFTIEQNTQGDDIQITRSSDLKATLEQALGIEEIEFIPTGNGDIIDGAREQWNDGSNTLCIRPGVVITYNRNYVSNQLLREKGIKVIEIRGSELVRGRGGPRCMSQPLYREEID</sequence>
<evidence type="ECO:0000256" key="3">
    <source>
        <dbReference type="ARBA" id="ARBA00022503"/>
    </source>
</evidence>
<comment type="catalytic activity">
    <reaction evidence="5 6">
        <text>L-arginine + H2O = L-citrulline + NH4(+)</text>
        <dbReference type="Rhea" id="RHEA:19597"/>
        <dbReference type="ChEBI" id="CHEBI:15377"/>
        <dbReference type="ChEBI" id="CHEBI:28938"/>
        <dbReference type="ChEBI" id="CHEBI:32682"/>
        <dbReference type="ChEBI" id="CHEBI:57743"/>
        <dbReference type="EC" id="3.5.3.6"/>
    </reaction>
</comment>
<evidence type="ECO:0000313" key="8">
    <source>
        <dbReference type="EMBL" id="KXA36348.1"/>
    </source>
</evidence>
<dbReference type="EC" id="3.5.3.6" evidence="6"/>
<dbReference type="PANTHER" id="PTHR47271">
    <property type="entry name" value="ARGININE DEIMINASE"/>
    <property type="match status" value="1"/>
</dbReference>
<comment type="similarity">
    <text evidence="2 6">Belongs to the arginine deiminase family.</text>
</comment>
<dbReference type="Gene3D" id="1.10.3930.10">
    <property type="entry name" value="Arginine deiminase"/>
    <property type="match status" value="1"/>
</dbReference>
<dbReference type="Pfam" id="PF02274">
    <property type="entry name" value="ADI"/>
    <property type="match status" value="1"/>
</dbReference>
<organism evidence="8 9">
    <name type="scientific">Staphylococcus lugdunensis</name>
    <dbReference type="NCBI Taxonomy" id="28035"/>
    <lineage>
        <taxon>Bacteria</taxon>
        <taxon>Bacillati</taxon>
        <taxon>Bacillota</taxon>
        <taxon>Bacilli</taxon>
        <taxon>Bacillales</taxon>
        <taxon>Staphylococcaceae</taxon>
        <taxon>Staphylococcus</taxon>
    </lineage>
</organism>
<reference evidence="8 9" key="1">
    <citation type="submission" date="2016-01" db="EMBL/GenBank/DDBJ databases">
        <authorList>
            <person name="Mitreva M."/>
            <person name="Pepin K.H."/>
            <person name="Mihindukulasuriya K.A."/>
            <person name="Fulton R."/>
            <person name="Fronick C."/>
            <person name="O'Laughlin M."/>
            <person name="Miner T."/>
            <person name="Herter B."/>
            <person name="Rosa B.A."/>
            <person name="Cordes M."/>
            <person name="Tomlinson C."/>
            <person name="Wollam A."/>
            <person name="Palsikar V.B."/>
            <person name="Mardis E.R."/>
            <person name="Wilson R.K."/>
        </authorList>
    </citation>
    <scope>NUCLEOTIDE SEQUENCE [LARGE SCALE GENOMIC DNA]</scope>
    <source>
        <strain evidence="8 9">MJR7738</strain>
    </source>
</reference>
<dbReference type="PIRSF" id="PIRSF006356">
    <property type="entry name" value="Arg_deiminase"/>
    <property type="match status" value="1"/>
</dbReference>
<accession>A0ABD4ECQ4</accession>
<evidence type="ECO:0000256" key="2">
    <source>
        <dbReference type="ARBA" id="ARBA00010206"/>
    </source>
</evidence>
<evidence type="ECO:0000313" key="9">
    <source>
        <dbReference type="Proteomes" id="UP000070063"/>
    </source>
</evidence>
<keyword evidence="3 6" id="KW-0056">Arginine metabolism</keyword>